<feature type="compositionally biased region" description="Low complexity" evidence="7">
    <location>
        <begin position="147"/>
        <end position="161"/>
    </location>
</feature>
<dbReference type="SMART" id="SM00325">
    <property type="entry name" value="RhoGEF"/>
    <property type="match status" value="1"/>
</dbReference>
<dbReference type="CDD" id="cd00174">
    <property type="entry name" value="SH3"/>
    <property type="match status" value="1"/>
</dbReference>
<feature type="compositionally biased region" description="Pro residues" evidence="7">
    <location>
        <begin position="1041"/>
        <end position="1060"/>
    </location>
</feature>
<feature type="compositionally biased region" description="Basic and acidic residues" evidence="7">
    <location>
        <begin position="703"/>
        <end position="743"/>
    </location>
</feature>
<dbReference type="PROSITE" id="PS51082">
    <property type="entry name" value="WH2"/>
    <property type="match status" value="1"/>
</dbReference>
<evidence type="ECO:0000256" key="7">
    <source>
        <dbReference type="SAM" id="MobiDB-lite"/>
    </source>
</evidence>
<dbReference type="InterPro" id="IPR002048">
    <property type="entry name" value="EF_hand_dom"/>
</dbReference>
<keyword evidence="5" id="KW-0963">Cytoplasm</keyword>
<feature type="compositionally biased region" description="Low complexity" evidence="7">
    <location>
        <begin position="1018"/>
        <end position="1035"/>
    </location>
</feature>
<feature type="region of interest" description="Disordered" evidence="7">
    <location>
        <begin position="514"/>
        <end position="847"/>
    </location>
</feature>
<dbReference type="HOGENOM" id="CLU_235129_0_0_1"/>
<feature type="compositionally biased region" description="Basic and acidic residues" evidence="7">
    <location>
        <begin position="393"/>
        <end position="405"/>
    </location>
</feature>
<feature type="region of interest" description="Disordered" evidence="7">
    <location>
        <begin position="1360"/>
        <end position="1392"/>
    </location>
</feature>
<dbReference type="Gene3D" id="1.10.238.10">
    <property type="entry name" value="EF-hand"/>
    <property type="match status" value="1"/>
</dbReference>
<dbReference type="InterPro" id="IPR051480">
    <property type="entry name" value="Endocytic_GEF_Adapter"/>
</dbReference>
<evidence type="ECO:0000256" key="6">
    <source>
        <dbReference type="PROSITE-ProRule" id="PRU00192"/>
    </source>
</evidence>
<feature type="domain" description="EF-hand" evidence="12">
    <location>
        <begin position="292"/>
        <end position="327"/>
    </location>
</feature>
<feature type="compositionally biased region" description="Low complexity" evidence="7">
    <location>
        <begin position="787"/>
        <end position="802"/>
    </location>
</feature>
<dbReference type="Pfam" id="PF02205">
    <property type="entry name" value="WH2"/>
    <property type="match status" value="1"/>
</dbReference>
<feature type="domain" description="EH" evidence="11">
    <location>
        <begin position="259"/>
        <end position="348"/>
    </location>
</feature>
<dbReference type="SUPFAM" id="SSF50044">
    <property type="entry name" value="SH3-domain"/>
    <property type="match status" value="2"/>
</dbReference>
<dbReference type="SUPFAM" id="SSF50729">
    <property type="entry name" value="PH domain-like"/>
    <property type="match status" value="1"/>
</dbReference>
<feature type="compositionally biased region" description="Polar residues" evidence="7">
    <location>
        <begin position="98"/>
        <end position="111"/>
    </location>
</feature>
<evidence type="ECO:0000256" key="5">
    <source>
        <dbReference type="ARBA" id="ARBA00022490"/>
    </source>
</evidence>
<evidence type="ECO:0000259" key="9">
    <source>
        <dbReference type="PROSITE" id="PS50003"/>
    </source>
</evidence>
<evidence type="ECO:0000259" key="13">
    <source>
        <dbReference type="PROSITE" id="PS51082"/>
    </source>
</evidence>
<feature type="region of interest" description="Disordered" evidence="7">
    <location>
        <begin position="1518"/>
        <end position="1549"/>
    </location>
</feature>
<dbReference type="OrthoDB" id="1716625at2759"/>
<organism evidence="14 15">
    <name type="scientific">Laccaria amethystina LaAM-08-1</name>
    <dbReference type="NCBI Taxonomy" id="1095629"/>
    <lineage>
        <taxon>Eukaryota</taxon>
        <taxon>Fungi</taxon>
        <taxon>Dikarya</taxon>
        <taxon>Basidiomycota</taxon>
        <taxon>Agaricomycotina</taxon>
        <taxon>Agaricomycetes</taxon>
        <taxon>Agaricomycetidae</taxon>
        <taxon>Agaricales</taxon>
        <taxon>Agaricineae</taxon>
        <taxon>Hydnangiaceae</taxon>
        <taxon>Laccaria</taxon>
    </lineage>
</organism>
<feature type="compositionally biased region" description="Basic and acidic residues" evidence="7">
    <location>
        <begin position="417"/>
        <end position="429"/>
    </location>
</feature>
<dbReference type="SMART" id="SM00027">
    <property type="entry name" value="EH"/>
    <property type="match status" value="1"/>
</dbReference>
<keyword evidence="15" id="KW-1185">Reference proteome</keyword>
<name>A0A0C9WRU0_9AGAR</name>
<protein>
    <recommendedName>
        <fullName evidence="2">Actin cytoskeleton-regulatory complex protein PAN1</fullName>
    </recommendedName>
    <alternativeName>
        <fullName evidence="3">Actin cytoskeleton-regulatory complex protein pan1</fullName>
    </alternativeName>
</protein>
<dbReference type="Gene3D" id="1.20.900.10">
    <property type="entry name" value="Dbl homology (DH) domain"/>
    <property type="match status" value="1"/>
</dbReference>
<dbReference type="PROSITE" id="PS50003">
    <property type="entry name" value="PH_DOMAIN"/>
    <property type="match status" value="1"/>
</dbReference>
<dbReference type="GO" id="GO:0005509">
    <property type="term" value="F:calcium ion binding"/>
    <property type="evidence" value="ECO:0007669"/>
    <property type="project" value="InterPro"/>
</dbReference>
<evidence type="ECO:0000259" key="11">
    <source>
        <dbReference type="PROSITE" id="PS50031"/>
    </source>
</evidence>
<feature type="domain" description="SH3" evidence="8">
    <location>
        <begin position="1215"/>
        <end position="1277"/>
    </location>
</feature>
<dbReference type="InterPro" id="IPR001452">
    <property type="entry name" value="SH3_domain"/>
</dbReference>
<dbReference type="PROSITE" id="PS50010">
    <property type="entry name" value="DH_2"/>
    <property type="match status" value="1"/>
</dbReference>
<evidence type="ECO:0000313" key="15">
    <source>
        <dbReference type="Proteomes" id="UP000054477"/>
    </source>
</evidence>
<comment type="subcellular location">
    <subcellularLocation>
        <location evidence="1">Cytoplasm</location>
    </subcellularLocation>
</comment>
<feature type="domain" description="PH" evidence="9">
    <location>
        <begin position="1842"/>
        <end position="1937"/>
    </location>
</feature>
<feature type="compositionally biased region" description="Acidic residues" evidence="7">
    <location>
        <begin position="1368"/>
        <end position="1387"/>
    </location>
</feature>
<keyword evidence="4 6" id="KW-0728">SH3 domain</keyword>
<feature type="region of interest" description="Disordered" evidence="7">
    <location>
        <begin position="1"/>
        <end position="74"/>
    </location>
</feature>
<dbReference type="SUPFAM" id="SSF48065">
    <property type="entry name" value="DBL homology domain (DH-domain)"/>
    <property type="match status" value="1"/>
</dbReference>
<dbReference type="GO" id="GO:0005085">
    <property type="term" value="F:guanyl-nucleotide exchange factor activity"/>
    <property type="evidence" value="ECO:0007669"/>
    <property type="project" value="InterPro"/>
</dbReference>
<dbReference type="InterPro" id="IPR000219">
    <property type="entry name" value="DH_dom"/>
</dbReference>
<dbReference type="PROSITE" id="PS50031">
    <property type="entry name" value="EH"/>
    <property type="match status" value="1"/>
</dbReference>
<evidence type="ECO:0000256" key="1">
    <source>
        <dbReference type="ARBA" id="ARBA00004496"/>
    </source>
</evidence>
<dbReference type="PROSITE" id="PS50222">
    <property type="entry name" value="EF_HAND_2"/>
    <property type="match status" value="1"/>
</dbReference>
<feature type="compositionally biased region" description="Pro residues" evidence="7">
    <location>
        <begin position="123"/>
        <end position="132"/>
    </location>
</feature>
<dbReference type="Pfam" id="PF00621">
    <property type="entry name" value="RhoGEF"/>
    <property type="match status" value="1"/>
</dbReference>
<dbReference type="Pfam" id="PF14604">
    <property type="entry name" value="SH3_9"/>
    <property type="match status" value="1"/>
</dbReference>
<dbReference type="CDD" id="cd00052">
    <property type="entry name" value="EH"/>
    <property type="match status" value="1"/>
</dbReference>
<evidence type="ECO:0000259" key="12">
    <source>
        <dbReference type="PROSITE" id="PS50222"/>
    </source>
</evidence>
<dbReference type="InterPro" id="IPR011992">
    <property type="entry name" value="EF-hand-dom_pair"/>
</dbReference>
<reference evidence="14 15" key="1">
    <citation type="submission" date="2014-04" db="EMBL/GenBank/DDBJ databases">
        <authorList>
            <consortium name="DOE Joint Genome Institute"/>
            <person name="Kuo A."/>
            <person name="Kohler A."/>
            <person name="Nagy L.G."/>
            <person name="Floudas D."/>
            <person name="Copeland A."/>
            <person name="Barry K.W."/>
            <person name="Cichocki N."/>
            <person name="Veneault-Fourrey C."/>
            <person name="LaButti K."/>
            <person name="Lindquist E.A."/>
            <person name="Lipzen A."/>
            <person name="Lundell T."/>
            <person name="Morin E."/>
            <person name="Murat C."/>
            <person name="Sun H."/>
            <person name="Tunlid A."/>
            <person name="Henrissat B."/>
            <person name="Grigoriev I.V."/>
            <person name="Hibbett D.S."/>
            <person name="Martin F."/>
            <person name="Nordberg H.P."/>
            <person name="Cantor M.N."/>
            <person name="Hua S.X."/>
        </authorList>
    </citation>
    <scope>NUCLEOTIDE SEQUENCE [LARGE SCALE GENOMIC DNA]</scope>
    <source>
        <strain evidence="14 15">LaAM-08-1</strain>
    </source>
</reference>
<dbReference type="GO" id="GO:0003779">
    <property type="term" value="F:actin binding"/>
    <property type="evidence" value="ECO:0007669"/>
    <property type="project" value="InterPro"/>
</dbReference>
<feature type="compositionally biased region" description="Low complexity" evidence="7">
    <location>
        <begin position="923"/>
        <end position="938"/>
    </location>
</feature>
<dbReference type="Proteomes" id="UP000054477">
    <property type="component" value="Unassembled WGS sequence"/>
</dbReference>
<sequence>MAQWGAGFQYPLQTGYNNPQFQQQNPQFQQQSPQFQQQPQQQQFQQQNPQFQPQQQQGAGGFGAPSAGLLPQQTGFPVQRPQFLQQPPQIGFQQPQQTGFSPQGLLQQQPTGFVGGTFQQTRAPPPPVPALPPQFQRPNNGSTFLIPQSQQQQQPQHQQPPTSGFLSPSPALGGIGMGIPSQPTGFAPRAAPLVPQMTGYVDPRLQMMSETFMPSTPYGGAAPQLAPPQQNLIQSIQQHNEAARGTARQTMPWALSKAEKKNYNDIFRNWDAQNTGFISGHTALEVFGASGLPKDDLARIWTLADIDDRGKLNVQEFHVAMGLIYRRLNGMPIPDQLPPELIPPSARDLDESVEVMKSLLQYENRSRSPSSVDSPVSRLKNRSFNTTGSSIESGRDATIYKHSDSEPPGGFYKPRSRHVDRDAVRRTDDASPTSDLSDMKRQLASTAQMLDRASEATAEDEELDREMDDLKYRVKRVQDDIDYVSRGPKTASKDEERRKLERELLSLMHERLPEVERKIKARDERKEREKRQWARDRDRANEKFGRYDDKDRDRDYATRRGDDRDRPYSRNYDRDERGYDRDEREGRESRSRDREGRESRNRDRDYDPREREWDRRDTYDRPRSTAPRSPPPPASPSSTLSANPTGALPPPKSAPSPAPLKNMTREERQAYTRAQAQQRIEARKVALGVISPSSAPVAIDTAVEDRLQQDKKEAEEKAKQAEKEREERERVRRERVESERAAREPVVPKPTPTRTVTAPPPVPTGRTAPPAPKPRAPAPPPPRKAAPRQVPVTPKVAPVVPKADLEGGRPEEEKFRAREEALRKQREERSARLRQLEKEEEEQERLEEERYRARVEALKARNATPKVVEPPVKVAQEPVKIAEPVKATSLAVIPPSAPQASASPATPIEKSTNPFSRLLSQGASAPATPAVTTPAAATNGSTNPWARPQTAPLPSKSPVSAAVKTSYQTVPAANEDDWDIIKEKNESDDDSSDDELAQSRTARANIAQQLFGSILPRPQSSGPVSSPSSPAPVTGAGAGVSPPPPPPAPQAPAMFAPPPATAVTQAAGPSDVSALMQSIQGGMRLRPTKTVDKSAPPVSGRVIGDTEPPSHINVNVAPTPAQEQPNYPERVSSLPQPTPMDGPPKLSNRQSVGWFTTRAADAGVSPVDQLPVTVEGEEDDNDDDIYATPPPIPSIQVDEHVSEPVSDLMADIDKSIQHRARSLYAYEGDGPEDLSFAENLVLTVHPSKSGGDWWYGTTLKDGKSGLFPKTYIEVFQTTKATALYTYEGNNADECSFDEGDELPIVDKSDAEWWKTEQNGVVLIVPAAYLEDVEDASKAVQATVQPSEITVRPPETIQVNQAMSHQTEQDNDDSSGEEEVDDDSDSDSCDSVYLSFDDTHEHHHHHHHHPETDEERITREREKQLVLEAAGLIVNQDTSGPPPKLVRAKSKSKRRPAPAVPARSFSLQSMTKDLPPVPVLEEPEPEIDHATRLDDAFARYESFRDAQLNQNRLSVVSTDSTNTISTLPASPTSLASPPVLSPSHSQGRESEGRYSHFLHFLTRSKTPEQGDKRTTSLVISAPIMSTSTSAASFADEPSRTNSPSFGTSWASLVDKTALEGIPPGERKRQEAIFELINTEVAYVRDLQLIVFYSSMLPLLSTKEITVVFANIEDLLLTNTGFVSSLEERQKDCRLYVDRIGDILFNHLPNMGVYMEYCVNQGTAIKVLQSLRNSNPELAQHLQRLRDDPSVRNLDLSSYLLAPMQRITRYPLLIKQILQYTEVGEELEAIKSARDISEKLLDHINETIRDQEGRETLKKISQYLWVGQGRLDLTAPTRYMGARKLIKQGVLLKTKKRKLQAFLCSDILILTDELAKTLYRMPIPLAHAHVMGEPKGVLFYDCTFKITQAYPRGGDSISLKALSARDCQQWIQEIDTTGRRCRHAEERAARKSTHRR</sequence>
<feature type="compositionally biased region" description="Basic residues" evidence="7">
    <location>
        <begin position="1445"/>
        <end position="1455"/>
    </location>
</feature>
<feature type="compositionally biased region" description="Basic and acidic residues" evidence="7">
    <location>
        <begin position="514"/>
        <end position="623"/>
    </location>
</feature>
<dbReference type="SMART" id="SM00233">
    <property type="entry name" value="PH"/>
    <property type="match status" value="1"/>
</dbReference>
<feature type="region of interest" description="Disordered" evidence="7">
    <location>
        <begin position="363"/>
        <end position="439"/>
    </location>
</feature>
<dbReference type="Gene3D" id="2.30.29.30">
    <property type="entry name" value="Pleckstrin-homology domain (PH domain)/Phosphotyrosine-binding domain (PTB)"/>
    <property type="match status" value="1"/>
</dbReference>
<dbReference type="SUPFAM" id="SSF47473">
    <property type="entry name" value="EF-hand"/>
    <property type="match status" value="1"/>
</dbReference>
<feature type="compositionally biased region" description="Pro residues" evidence="7">
    <location>
        <begin position="758"/>
        <end position="784"/>
    </location>
</feature>
<dbReference type="GO" id="GO:0035025">
    <property type="term" value="P:positive regulation of Rho protein signal transduction"/>
    <property type="evidence" value="ECO:0007669"/>
    <property type="project" value="TreeGrafter"/>
</dbReference>
<dbReference type="SMART" id="SM00326">
    <property type="entry name" value="SH3"/>
    <property type="match status" value="2"/>
</dbReference>
<proteinExistence type="predicted"/>
<feature type="domain" description="DH" evidence="10">
    <location>
        <begin position="1626"/>
        <end position="1805"/>
    </location>
</feature>
<feature type="compositionally biased region" description="Polar residues" evidence="7">
    <location>
        <begin position="998"/>
        <end position="1011"/>
    </location>
</feature>
<dbReference type="STRING" id="1095629.A0A0C9WRU0"/>
<dbReference type="GO" id="GO:0035556">
    <property type="term" value="P:intracellular signal transduction"/>
    <property type="evidence" value="ECO:0007669"/>
    <property type="project" value="InterPro"/>
</dbReference>
<feature type="compositionally biased region" description="Low complexity" evidence="7">
    <location>
        <begin position="1524"/>
        <end position="1542"/>
    </location>
</feature>
<dbReference type="Gene3D" id="2.30.30.40">
    <property type="entry name" value="SH3 Domains"/>
    <property type="match status" value="2"/>
</dbReference>
<dbReference type="GO" id="GO:0005737">
    <property type="term" value="C:cytoplasm"/>
    <property type="evidence" value="ECO:0007669"/>
    <property type="project" value="UniProtKB-SubCell"/>
</dbReference>
<accession>A0A0C9WRU0</accession>
<dbReference type="CDD" id="cd00160">
    <property type="entry name" value="RhoGEF"/>
    <property type="match status" value="1"/>
</dbReference>
<dbReference type="InterPro" id="IPR003124">
    <property type="entry name" value="WH2_dom"/>
</dbReference>
<feature type="compositionally biased region" description="Low complexity" evidence="7">
    <location>
        <begin position="636"/>
        <end position="645"/>
    </location>
</feature>
<feature type="region of interest" description="Disordered" evidence="7">
    <location>
        <begin position="446"/>
        <end position="465"/>
    </location>
</feature>
<dbReference type="PANTHER" id="PTHR46006:SF6">
    <property type="entry name" value="INTERSECTIN-2 ISOFORM X1"/>
    <property type="match status" value="1"/>
</dbReference>
<feature type="region of interest" description="Disordered" evidence="7">
    <location>
        <begin position="1434"/>
        <end position="1462"/>
    </location>
</feature>
<dbReference type="EMBL" id="KN838608">
    <property type="protein sequence ID" value="KIK01370.1"/>
    <property type="molecule type" value="Genomic_DNA"/>
</dbReference>
<dbReference type="InterPro" id="IPR036028">
    <property type="entry name" value="SH3-like_dom_sf"/>
</dbReference>
<dbReference type="PANTHER" id="PTHR46006">
    <property type="entry name" value="RHO GUANINE NUCLEOTIDE EXCHANGE FACTOR AT 64C, ISOFORM A"/>
    <property type="match status" value="1"/>
</dbReference>
<dbReference type="InterPro" id="IPR011993">
    <property type="entry name" value="PH-like_dom_sf"/>
</dbReference>
<dbReference type="PROSITE" id="PS50002">
    <property type="entry name" value="SH3"/>
    <property type="match status" value="1"/>
</dbReference>
<dbReference type="InterPro" id="IPR001331">
    <property type="entry name" value="GDS_CDC24_CS"/>
</dbReference>
<dbReference type="InterPro" id="IPR035899">
    <property type="entry name" value="DBL_dom_sf"/>
</dbReference>
<feature type="compositionally biased region" description="Low complexity" evidence="7">
    <location>
        <begin position="367"/>
        <end position="378"/>
    </location>
</feature>
<evidence type="ECO:0000313" key="14">
    <source>
        <dbReference type="EMBL" id="KIK01370.1"/>
    </source>
</evidence>
<dbReference type="PROSITE" id="PS00741">
    <property type="entry name" value="DH_1"/>
    <property type="match status" value="1"/>
</dbReference>
<feature type="compositionally biased region" description="Acidic residues" evidence="7">
    <location>
        <begin position="986"/>
        <end position="996"/>
    </location>
</feature>
<evidence type="ECO:0000256" key="2">
    <source>
        <dbReference type="ARBA" id="ARBA00015110"/>
    </source>
</evidence>
<feature type="domain" description="WH2" evidence="13">
    <location>
        <begin position="1071"/>
        <end position="1088"/>
    </location>
</feature>
<feature type="compositionally biased region" description="Pro residues" evidence="7">
    <location>
        <begin position="647"/>
        <end position="658"/>
    </location>
</feature>
<feature type="compositionally biased region" description="Basic and acidic residues" evidence="7">
    <location>
        <begin position="803"/>
        <end position="837"/>
    </location>
</feature>
<feature type="compositionally biased region" description="Low complexity" evidence="7">
    <location>
        <begin position="17"/>
        <end position="57"/>
    </location>
</feature>
<dbReference type="Pfam" id="PF12763">
    <property type="entry name" value="EH"/>
    <property type="match status" value="1"/>
</dbReference>
<dbReference type="InterPro" id="IPR001849">
    <property type="entry name" value="PH_domain"/>
</dbReference>
<evidence type="ECO:0000259" key="8">
    <source>
        <dbReference type="PROSITE" id="PS50002"/>
    </source>
</evidence>
<evidence type="ECO:0000256" key="3">
    <source>
        <dbReference type="ARBA" id="ARBA00020728"/>
    </source>
</evidence>
<feature type="compositionally biased region" description="Polar residues" evidence="7">
    <location>
        <begin position="909"/>
        <end position="922"/>
    </location>
</feature>
<reference evidence="15" key="2">
    <citation type="submission" date="2015-01" db="EMBL/GenBank/DDBJ databases">
        <title>Evolutionary Origins and Diversification of the Mycorrhizal Mutualists.</title>
        <authorList>
            <consortium name="DOE Joint Genome Institute"/>
            <consortium name="Mycorrhizal Genomics Consortium"/>
            <person name="Kohler A."/>
            <person name="Kuo A."/>
            <person name="Nagy L.G."/>
            <person name="Floudas D."/>
            <person name="Copeland A."/>
            <person name="Barry K.W."/>
            <person name="Cichocki N."/>
            <person name="Veneault-Fourrey C."/>
            <person name="LaButti K."/>
            <person name="Lindquist E.A."/>
            <person name="Lipzen A."/>
            <person name="Lundell T."/>
            <person name="Morin E."/>
            <person name="Murat C."/>
            <person name="Riley R."/>
            <person name="Ohm R."/>
            <person name="Sun H."/>
            <person name="Tunlid A."/>
            <person name="Henrissat B."/>
            <person name="Grigoriev I.V."/>
            <person name="Hibbett D.S."/>
            <person name="Martin F."/>
        </authorList>
    </citation>
    <scope>NUCLEOTIDE SEQUENCE [LARGE SCALE GENOMIC DNA]</scope>
    <source>
        <strain evidence="15">LaAM-08-1</strain>
    </source>
</reference>
<dbReference type="Pfam" id="PF00018">
    <property type="entry name" value="SH3_1"/>
    <property type="match status" value="1"/>
</dbReference>
<feature type="region of interest" description="Disordered" evidence="7">
    <location>
        <begin position="894"/>
        <end position="1149"/>
    </location>
</feature>
<dbReference type="InterPro" id="IPR000261">
    <property type="entry name" value="EH_dom"/>
</dbReference>
<feature type="compositionally biased region" description="Polar residues" evidence="7">
    <location>
        <begin position="382"/>
        <end position="392"/>
    </location>
</feature>
<gene>
    <name evidence="14" type="ORF">K443DRAFT_98832</name>
</gene>
<feature type="region of interest" description="Disordered" evidence="7">
    <location>
        <begin position="90"/>
        <end position="183"/>
    </location>
</feature>
<evidence type="ECO:0000259" key="10">
    <source>
        <dbReference type="PROSITE" id="PS50010"/>
    </source>
</evidence>
<evidence type="ECO:0000256" key="4">
    <source>
        <dbReference type="ARBA" id="ARBA00022443"/>
    </source>
</evidence>